<gene>
    <name evidence="2" type="ORF">M407DRAFT_87747</name>
</gene>
<dbReference type="Proteomes" id="UP000054248">
    <property type="component" value="Unassembled WGS sequence"/>
</dbReference>
<keyword evidence="3" id="KW-1185">Reference proteome</keyword>
<dbReference type="PANTHER" id="PTHR38048:SF2">
    <property type="entry name" value="HEMERYTHRIN-LIKE DOMAIN-CONTAINING PROTEIN"/>
    <property type="match status" value="1"/>
</dbReference>
<protein>
    <recommendedName>
        <fullName evidence="1">Hemerythrin-like domain-containing protein</fullName>
    </recommendedName>
</protein>
<evidence type="ECO:0000313" key="3">
    <source>
        <dbReference type="Proteomes" id="UP000054248"/>
    </source>
</evidence>
<dbReference type="EMBL" id="KN822942">
    <property type="protein sequence ID" value="KIO34519.1"/>
    <property type="molecule type" value="Genomic_DNA"/>
</dbReference>
<proteinExistence type="predicted"/>
<sequence>MAMIHNVFIRGFNSLLYYSGEVQPQTKQLQSFLGYALEVCTMLHHHHSGEETFYFPFIEGKIGAGRMSANVAAHEAFSKPFETFEELVKKLISNPELWDAKVFRDSVHSFMPVLREHLAEELTTLDAAELRKYITLKDFEQHEKEFMEEIKKTISFSKGPQVAYVNGDSVNGDWFPPFPGPLTFIVKYGLYWVHSDMWEFGSCDKHKRVKAPFAPYEPPAKLQN</sequence>
<dbReference type="STRING" id="1051891.A0A0C3QYV3"/>
<dbReference type="InterPro" id="IPR053206">
    <property type="entry name" value="Dimeric_xanthone_biosynth"/>
</dbReference>
<dbReference type="AlphaFoldDB" id="A0A0C3QYV3"/>
<evidence type="ECO:0000313" key="2">
    <source>
        <dbReference type="EMBL" id="KIO34519.1"/>
    </source>
</evidence>
<reference evidence="3" key="2">
    <citation type="submission" date="2015-01" db="EMBL/GenBank/DDBJ databases">
        <title>Evolutionary Origins and Diversification of the Mycorrhizal Mutualists.</title>
        <authorList>
            <consortium name="DOE Joint Genome Institute"/>
            <consortium name="Mycorrhizal Genomics Consortium"/>
            <person name="Kohler A."/>
            <person name="Kuo A."/>
            <person name="Nagy L.G."/>
            <person name="Floudas D."/>
            <person name="Copeland A."/>
            <person name="Barry K.W."/>
            <person name="Cichocki N."/>
            <person name="Veneault-Fourrey C."/>
            <person name="LaButti K."/>
            <person name="Lindquist E.A."/>
            <person name="Lipzen A."/>
            <person name="Lundell T."/>
            <person name="Morin E."/>
            <person name="Murat C."/>
            <person name="Riley R."/>
            <person name="Ohm R."/>
            <person name="Sun H."/>
            <person name="Tunlid A."/>
            <person name="Henrissat B."/>
            <person name="Grigoriev I.V."/>
            <person name="Hibbett D.S."/>
            <person name="Martin F."/>
        </authorList>
    </citation>
    <scope>NUCLEOTIDE SEQUENCE [LARGE SCALE GENOMIC DNA]</scope>
    <source>
        <strain evidence="3">MUT 4182</strain>
    </source>
</reference>
<name>A0A0C3QYV3_9AGAM</name>
<dbReference type="HOGENOM" id="CLU_066708_2_0_1"/>
<dbReference type="PANTHER" id="PTHR38048">
    <property type="entry name" value="EXPRESSED PROTEIN"/>
    <property type="match status" value="1"/>
</dbReference>
<dbReference type="CDD" id="cd12108">
    <property type="entry name" value="Hr-like"/>
    <property type="match status" value="1"/>
</dbReference>
<evidence type="ECO:0000259" key="1">
    <source>
        <dbReference type="Pfam" id="PF01814"/>
    </source>
</evidence>
<accession>A0A0C3QYV3</accession>
<dbReference type="OrthoDB" id="58416at2759"/>
<dbReference type="InterPro" id="IPR012312">
    <property type="entry name" value="Hemerythrin-like"/>
</dbReference>
<dbReference type="Pfam" id="PF01814">
    <property type="entry name" value="Hemerythrin"/>
    <property type="match status" value="1"/>
</dbReference>
<organism evidence="2 3">
    <name type="scientific">Tulasnella calospora MUT 4182</name>
    <dbReference type="NCBI Taxonomy" id="1051891"/>
    <lineage>
        <taxon>Eukaryota</taxon>
        <taxon>Fungi</taxon>
        <taxon>Dikarya</taxon>
        <taxon>Basidiomycota</taxon>
        <taxon>Agaricomycotina</taxon>
        <taxon>Agaricomycetes</taxon>
        <taxon>Cantharellales</taxon>
        <taxon>Tulasnellaceae</taxon>
        <taxon>Tulasnella</taxon>
    </lineage>
</organism>
<dbReference type="Gene3D" id="1.20.120.520">
    <property type="entry name" value="nmb1532 protein domain like"/>
    <property type="match status" value="1"/>
</dbReference>
<feature type="domain" description="Hemerythrin-like" evidence="1">
    <location>
        <begin position="5"/>
        <end position="121"/>
    </location>
</feature>
<reference evidence="2 3" key="1">
    <citation type="submission" date="2014-04" db="EMBL/GenBank/DDBJ databases">
        <authorList>
            <consortium name="DOE Joint Genome Institute"/>
            <person name="Kuo A."/>
            <person name="Girlanda M."/>
            <person name="Perotto S."/>
            <person name="Kohler A."/>
            <person name="Nagy L.G."/>
            <person name="Floudas D."/>
            <person name="Copeland A."/>
            <person name="Barry K.W."/>
            <person name="Cichocki N."/>
            <person name="Veneault-Fourrey C."/>
            <person name="LaButti K."/>
            <person name="Lindquist E.A."/>
            <person name="Lipzen A."/>
            <person name="Lundell T."/>
            <person name="Morin E."/>
            <person name="Murat C."/>
            <person name="Sun H."/>
            <person name="Tunlid A."/>
            <person name="Henrissat B."/>
            <person name="Grigoriev I.V."/>
            <person name="Hibbett D.S."/>
            <person name="Martin F."/>
            <person name="Nordberg H.P."/>
            <person name="Cantor M.N."/>
            <person name="Hua S.X."/>
        </authorList>
    </citation>
    <scope>NUCLEOTIDE SEQUENCE [LARGE SCALE GENOMIC DNA]</scope>
    <source>
        <strain evidence="2 3">MUT 4182</strain>
    </source>
</reference>